<evidence type="ECO:0000256" key="2">
    <source>
        <dbReference type="ARBA" id="ARBA00023136"/>
    </source>
</evidence>
<keyword evidence="3" id="KW-0998">Cell outer membrane</keyword>
<comment type="caution">
    <text evidence="8">The sequence shown here is derived from an EMBL/GenBank/DDBJ whole genome shotgun (WGS) entry which is preliminary data.</text>
</comment>
<dbReference type="SUPFAM" id="SSF103647">
    <property type="entry name" value="TSP type-3 repeat"/>
    <property type="match status" value="1"/>
</dbReference>
<dbReference type="Gene3D" id="3.30.1330.60">
    <property type="entry name" value="OmpA-like domain"/>
    <property type="match status" value="1"/>
</dbReference>
<dbReference type="CDD" id="cd07185">
    <property type="entry name" value="OmpA_C-like"/>
    <property type="match status" value="1"/>
</dbReference>
<accession>A0A7X4YDA5</accession>
<dbReference type="InterPro" id="IPR006665">
    <property type="entry name" value="OmpA-like"/>
</dbReference>
<feature type="compositionally biased region" description="Polar residues" evidence="5">
    <location>
        <begin position="541"/>
        <end position="550"/>
    </location>
</feature>
<comment type="subcellular location">
    <subcellularLocation>
        <location evidence="1">Cell outer membrane</location>
    </subcellularLocation>
</comment>
<dbReference type="InterPro" id="IPR006664">
    <property type="entry name" value="OMP_bac"/>
</dbReference>
<evidence type="ECO:0000313" key="9">
    <source>
        <dbReference type="Proteomes" id="UP000537825"/>
    </source>
</evidence>
<dbReference type="PANTHER" id="PTHR30329">
    <property type="entry name" value="STATOR ELEMENT OF FLAGELLAR MOTOR COMPLEX"/>
    <property type="match status" value="1"/>
</dbReference>
<dbReference type="Proteomes" id="UP000537825">
    <property type="component" value="Unassembled WGS sequence"/>
</dbReference>
<dbReference type="PANTHER" id="PTHR30329:SF21">
    <property type="entry name" value="LIPOPROTEIN YIAD-RELATED"/>
    <property type="match status" value="1"/>
</dbReference>
<evidence type="ECO:0000256" key="4">
    <source>
        <dbReference type="PROSITE-ProRule" id="PRU00473"/>
    </source>
</evidence>
<protein>
    <submittedName>
        <fullName evidence="8">OmpA family protein</fullName>
    </submittedName>
</protein>
<evidence type="ECO:0000313" key="8">
    <source>
        <dbReference type="EMBL" id="NBC43340.1"/>
    </source>
</evidence>
<dbReference type="InterPro" id="IPR050330">
    <property type="entry name" value="Bact_OuterMem_StrucFunc"/>
</dbReference>
<evidence type="ECO:0000259" key="7">
    <source>
        <dbReference type="PROSITE" id="PS51123"/>
    </source>
</evidence>
<evidence type="ECO:0000256" key="1">
    <source>
        <dbReference type="ARBA" id="ARBA00004442"/>
    </source>
</evidence>
<organism evidence="8 9">
    <name type="scientific">Corallococcus exiguus</name>
    <dbReference type="NCBI Taxonomy" id="83462"/>
    <lineage>
        <taxon>Bacteria</taxon>
        <taxon>Pseudomonadati</taxon>
        <taxon>Myxococcota</taxon>
        <taxon>Myxococcia</taxon>
        <taxon>Myxococcales</taxon>
        <taxon>Cystobacterineae</taxon>
        <taxon>Myxococcaceae</taxon>
        <taxon>Corallococcus</taxon>
    </lineage>
</organism>
<dbReference type="EMBL" id="JAAAPK010000008">
    <property type="protein sequence ID" value="NBC43340.1"/>
    <property type="molecule type" value="Genomic_DNA"/>
</dbReference>
<keyword evidence="9" id="KW-1185">Reference proteome</keyword>
<feature type="region of interest" description="Disordered" evidence="5">
    <location>
        <begin position="365"/>
        <end position="391"/>
    </location>
</feature>
<reference evidence="8 9" key="1">
    <citation type="submission" date="2020-01" db="EMBL/GenBank/DDBJ databases">
        <title>The draft genome sequence of Corallococcus exiguus DSM 14696.</title>
        <authorList>
            <person name="Zhang X."/>
            <person name="Zhu H."/>
        </authorList>
    </citation>
    <scope>NUCLEOTIDE SEQUENCE [LARGE SCALE GENOMIC DNA]</scope>
    <source>
        <strain evidence="8 9">DSM 14696</strain>
    </source>
</reference>
<dbReference type="Pfam" id="PF00691">
    <property type="entry name" value="OmpA"/>
    <property type="match status" value="1"/>
</dbReference>
<dbReference type="GO" id="GO:0009279">
    <property type="term" value="C:cell outer membrane"/>
    <property type="evidence" value="ECO:0007669"/>
    <property type="project" value="UniProtKB-SubCell"/>
</dbReference>
<feature type="domain" description="OmpA-like" evidence="7">
    <location>
        <begin position="424"/>
        <end position="542"/>
    </location>
</feature>
<dbReference type="InterPro" id="IPR036737">
    <property type="entry name" value="OmpA-like_sf"/>
</dbReference>
<feature type="compositionally biased region" description="Basic and acidic residues" evidence="5">
    <location>
        <begin position="365"/>
        <end position="379"/>
    </location>
</feature>
<dbReference type="InterPro" id="IPR028974">
    <property type="entry name" value="TSP_type-3_rpt"/>
</dbReference>
<dbReference type="PROSITE" id="PS51123">
    <property type="entry name" value="OMPA_2"/>
    <property type="match status" value="1"/>
</dbReference>
<sequence length="550" mass="57642">MFRTSMLLPTRLRLLSTLALLPSLASAASTTAPAFDLERLSLNPTSRAALGTAAGSLREPGELRLALAAHYERSPLTLYRDGERMDSLVGSRTQVQLAGTYTVSKRFEVGAILPLMAHQGTRGFSNVGMTSPSSWGLGTPVLQGRLGLLDEASAPVSLAAELAVGLPVGNKDALQGSGGWDVTPRVSAGRTVGLVVLGLEAGVRLRNRTAVGSNAVGSELPWAATVATTGHKLRGELGLRSAVPLTDSPMPMELLAGGRYALGSRMEVFALGGPGLGTAPGTPAFRVMAGLSVSALQAVQPVMRPRIAEALPPTPAPAPVVVTEAPEPAPVAPPVAVVDVCAPNQSHSLEQCPDLDDDNDGVANAKDHCPVDPEDRDGFLDDDGCPEADNDGDAVADVVDNCPMVAGPASNQGCPAKQKQLVVITQDRLEIREKVYFASGKARVLPRSFNLLDQVAKVLISHPELKHILVEGHTDSRGRPETNRTLSQQRASAVVQCLAMRGVPADRLMAAGRGPDAPVASNDTSSGRELNRRVEFHIESEPTSGHVSRD</sequence>
<dbReference type="PRINTS" id="PR01021">
    <property type="entry name" value="OMPADOMAIN"/>
</dbReference>
<evidence type="ECO:0000256" key="3">
    <source>
        <dbReference type="ARBA" id="ARBA00023237"/>
    </source>
</evidence>
<gene>
    <name evidence="8" type="ORF">GTZ93_26415</name>
</gene>
<dbReference type="Gene3D" id="4.10.1080.10">
    <property type="entry name" value="TSP type-3 repeat"/>
    <property type="match status" value="1"/>
</dbReference>
<feature type="compositionally biased region" description="Basic and acidic residues" evidence="5">
    <location>
        <begin position="529"/>
        <end position="540"/>
    </location>
</feature>
<dbReference type="SUPFAM" id="SSF103088">
    <property type="entry name" value="OmpA-like"/>
    <property type="match status" value="1"/>
</dbReference>
<evidence type="ECO:0000256" key="5">
    <source>
        <dbReference type="SAM" id="MobiDB-lite"/>
    </source>
</evidence>
<proteinExistence type="predicted"/>
<name>A0A7X4YDA5_9BACT</name>
<feature type="compositionally biased region" description="Acidic residues" evidence="5">
    <location>
        <begin position="380"/>
        <end position="391"/>
    </location>
</feature>
<dbReference type="GO" id="GO:0005509">
    <property type="term" value="F:calcium ion binding"/>
    <property type="evidence" value="ECO:0007669"/>
    <property type="project" value="InterPro"/>
</dbReference>
<dbReference type="RefSeq" id="WP_161663077.1">
    <property type="nucleotide sequence ID" value="NZ_CBCSLE010000024.1"/>
</dbReference>
<keyword evidence="2 4" id="KW-0472">Membrane</keyword>
<feature type="signal peptide" evidence="6">
    <location>
        <begin position="1"/>
        <end position="27"/>
    </location>
</feature>
<feature type="chain" id="PRO_5031263931" evidence="6">
    <location>
        <begin position="28"/>
        <end position="550"/>
    </location>
</feature>
<keyword evidence="6" id="KW-0732">Signal</keyword>
<dbReference type="AlphaFoldDB" id="A0A7X4YDA5"/>
<feature type="region of interest" description="Disordered" evidence="5">
    <location>
        <begin position="509"/>
        <end position="550"/>
    </location>
</feature>
<evidence type="ECO:0000256" key="6">
    <source>
        <dbReference type="SAM" id="SignalP"/>
    </source>
</evidence>